<keyword evidence="5 6" id="KW-0456">Lyase</keyword>
<dbReference type="PANTHER" id="PTHR21327:SF46">
    <property type="entry name" value="3,4-DIHYDROXY-2-BUTANONE 4-PHOSPHATE SYNTHASE"/>
    <property type="match status" value="1"/>
</dbReference>
<dbReference type="InterPro" id="IPR000422">
    <property type="entry name" value="DHBP_synthase_RibB"/>
</dbReference>
<dbReference type="EMBL" id="VOTZ01000018">
    <property type="protein sequence ID" value="MCQ1539029.1"/>
    <property type="molecule type" value="Genomic_DNA"/>
</dbReference>
<comment type="cofactor">
    <cofactor evidence="6">
        <name>Mg(2+)</name>
        <dbReference type="ChEBI" id="CHEBI:18420"/>
    </cofactor>
    <cofactor evidence="6">
        <name>Mn(2+)</name>
        <dbReference type="ChEBI" id="CHEBI:29035"/>
    </cofactor>
    <text evidence="6">Binds 2 divalent metal cations per subunit. Magnesium or manganese.</text>
</comment>
<dbReference type="GO" id="GO:0046872">
    <property type="term" value="F:metal ion binding"/>
    <property type="evidence" value="ECO:0007669"/>
    <property type="project" value="UniProtKB-KW"/>
</dbReference>
<sequence length="233" mass="25941">MINNAINALREGRFILIYDFDNRERETDLTIRSDAVTPQDILRMRKDGGGLICTAVHPDAAKTLGLPFATDVFSRCGELGEKEGDVPYDRKNHSSFSLWVNHRETFTGITDHDRALTITKVAEHVHAAMNGGGLPPFGREFRTPGHSALLRAADTLLDQRQGQTELSIALAIMAGVTPAVTVCEMLDDETGYALEKEKARAYGDEHGFPFVTGDEIIEAWNEWKKENLLSDRR</sequence>
<gene>
    <name evidence="7" type="primary">ribB</name>
    <name evidence="7" type="ORF">FTO68_08565</name>
</gene>
<keyword evidence="2 6" id="KW-0479">Metal-binding</keyword>
<organism evidence="7 8">
    <name type="scientific">Methanocalculus taiwanensis</name>
    <dbReference type="NCBI Taxonomy" id="106207"/>
    <lineage>
        <taxon>Archaea</taxon>
        <taxon>Methanobacteriati</taxon>
        <taxon>Methanobacteriota</taxon>
        <taxon>Stenosarchaea group</taxon>
        <taxon>Methanomicrobia</taxon>
        <taxon>Methanomicrobiales</taxon>
        <taxon>Methanocalculaceae</taxon>
        <taxon>Methanocalculus</taxon>
    </lineage>
</organism>
<dbReference type="PANTHER" id="PTHR21327">
    <property type="entry name" value="GTP CYCLOHYDROLASE II-RELATED"/>
    <property type="match status" value="1"/>
</dbReference>
<keyword evidence="4 6" id="KW-0464">Manganese</keyword>
<dbReference type="Gene3D" id="3.90.870.10">
    <property type="entry name" value="DHBP synthase"/>
    <property type="match status" value="1"/>
</dbReference>
<name>A0ABD4TJD1_9EURY</name>
<keyword evidence="1 6" id="KW-0686">Riboflavin biosynthesis</keyword>
<evidence type="ECO:0000256" key="2">
    <source>
        <dbReference type="ARBA" id="ARBA00022723"/>
    </source>
</evidence>
<dbReference type="AlphaFoldDB" id="A0ABD4TJD1"/>
<comment type="pathway">
    <text evidence="6">Cofactor biosynthesis; riboflavin biosynthesis; 2-hydroxy-3-oxobutyl phosphate from D-ribulose 5-phosphate: step 1/1.</text>
</comment>
<keyword evidence="8" id="KW-1185">Reference proteome</keyword>
<comment type="catalytic activity">
    <reaction evidence="6">
        <text>D-ribulose 5-phosphate = (2S)-2-hydroxy-3-oxobutyl phosphate + formate + H(+)</text>
        <dbReference type="Rhea" id="RHEA:18457"/>
        <dbReference type="ChEBI" id="CHEBI:15378"/>
        <dbReference type="ChEBI" id="CHEBI:15740"/>
        <dbReference type="ChEBI" id="CHEBI:58121"/>
        <dbReference type="ChEBI" id="CHEBI:58830"/>
        <dbReference type="EC" id="4.1.99.12"/>
    </reaction>
</comment>
<dbReference type="RefSeq" id="WP_255332993.1">
    <property type="nucleotide sequence ID" value="NZ_VOTZ01000018.1"/>
</dbReference>
<comment type="subunit">
    <text evidence="6">Homodimer.</text>
</comment>
<comment type="function">
    <text evidence="6">Catalyzes the conversion of D-ribulose 5-phosphate to formate and 3,4-dihydroxy-2-butanone 4-phosphate.</text>
</comment>
<dbReference type="InterPro" id="IPR017945">
    <property type="entry name" value="DHBP_synth_RibB-like_a/b_dom"/>
</dbReference>
<dbReference type="Pfam" id="PF00926">
    <property type="entry name" value="DHBP_synthase"/>
    <property type="match status" value="1"/>
</dbReference>
<dbReference type="GO" id="GO:0009231">
    <property type="term" value="P:riboflavin biosynthetic process"/>
    <property type="evidence" value="ECO:0007669"/>
    <property type="project" value="UniProtKB-KW"/>
</dbReference>
<evidence type="ECO:0000256" key="4">
    <source>
        <dbReference type="ARBA" id="ARBA00023211"/>
    </source>
</evidence>
<reference evidence="7 8" key="1">
    <citation type="submission" date="2019-08" db="EMBL/GenBank/DDBJ databases">
        <authorList>
            <person name="Chen S.-C."/>
            <person name="Lai M.-C."/>
            <person name="You Y.-T."/>
        </authorList>
    </citation>
    <scope>NUCLEOTIDE SEQUENCE [LARGE SCALE GENOMIC DNA]</scope>
    <source>
        <strain evidence="7 8">P2F9704a</strain>
    </source>
</reference>
<keyword evidence="3 6" id="KW-0460">Magnesium</keyword>
<evidence type="ECO:0000256" key="1">
    <source>
        <dbReference type="ARBA" id="ARBA00022619"/>
    </source>
</evidence>
<dbReference type="SUPFAM" id="SSF55821">
    <property type="entry name" value="YrdC/RibB"/>
    <property type="match status" value="1"/>
</dbReference>
<evidence type="ECO:0000256" key="5">
    <source>
        <dbReference type="ARBA" id="ARBA00023239"/>
    </source>
</evidence>
<evidence type="ECO:0000313" key="8">
    <source>
        <dbReference type="Proteomes" id="UP001524383"/>
    </source>
</evidence>
<evidence type="ECO:0000256" key="6">
    <source>
        <dbReference type="RuleBase" id="RU003843"/>
    </source>
</evidence>
<comment type="caution">
    <text evidence="7">The sequence shown here is derived from an EMBL/GenBank/DDBJ whole genome shotgun (WGS) entry which is preliminary data.</text>
</comment>
<dbReference type="Proteomes" id="UP001524383">
    <property type="component" value="Unassembled WGS sequence"/>
</dbReference>
<evidence type="ECO:0000256" key="3">
    <source>
        <dbReference type="ARBA" id="ARBA00022842"/>
    </source>
</evidence>
<dbReference type="GO" id="GO:0008686">
    <property type="term" value="F:3,4-dihydroxy-2-butanone-4-phosphate synthase activity"/>
    <property type="evidence" value="ECO:0007669"/>
    <property type="project" value="UniProtKB-EC"/>
</dbReference>
<protein>
    <recommendedName>
        <fullName evidence="6">3,4-dihydroxy-2-butanone 4-phosphate synthase</fullName>
        <shortName evidence="6">DHBP synthase</shortName>
        <ecNumber evidence="6">4.1.99.12</ecNumber>
    </recommendedName>
</protein>
<proteinExistence type="inferred from homology"/>
<evidence type="ECO:0000313" key="7">
    <source>
        <dbReference type="EMBL" id="MCQ1539029.1"/>
    </source>
</evidence>
<comment type="similarity">
    <text evidence="6">Belongs to the DHBP synthase family.</text>
</comment>
<accession>A0ABD4TJD1</accession>
<dbReference type="EC" id="4.1.99.12" evidence="6"/>
<dbReference type="NCBIfam" id="TIGR00506">
    <property type="entry name" value="ribB"/>
    <property type="match status" value="1"/>
</dbReference>